<accession>A0ABQ9BCP7</accession>
<comment type="caution">
    <text evidence="2">The sequence shown here is derived from an EMBL/GenBank/DDBJ whole genome shotgun (WGS) entry which is preliminary data.</text>
</comment>
<evidence type="ECO:0000259" key="1">
    <source>
        <dbReference type="Pfam" id="PF07651"/>
    </source>
</evidence>
<protein>
    <recommendedName>
        <fullName evidence="1">AP180 N-terminal homology (ANTH) domain-containing protein</fullName>
    </recommendedName>
</protein>
<dbReference type="Proteomes" id="UP001141253">
    <property type="component" value="Chromosome 6"/>
</dbReference>
<dbReference type="Gene3D" id="1.20.58.150">
    <property type="entry name" value="ANTH domain"/>
    <property type="match status" value="1"/>
</dbReference>
<name>A0ABQ9BCP7_9ROSI</name>
<dbReference type="Pfam" id="PF07651">
    <property type="entry name" value="ANTH"/>
    <property type="match status" value="2"/>
</dbReference>
<evidence type="ECO:0000313" key="3">
    <source>
        <dbReference type="Proteomes" id="UP001141253"/>
    </source>
</evidence>
<dbReference type="EMBL" id="JAPFFI010000009">
    <property type="protein sequence ID" value="KAJ6381116.1"/>
    <property type="molecule type" value="Genomic_DNA"/>
</dbReference>
<feature type="domain" description="AP180 N-terminal homology (ANTH)" evidence="1">
    <location>
        <begin position="6"/>
        <end position="61"/>
    </location>
</feature>
<dbReference type="PANTHER" id="PTHR22951">
    <property type="entry name" value="CLATHRIN ASSEMBLY PROTEIN"/>
    <property type="match status" value="1"/>
</dbReference>
<sequence>MSKREKKKEITPIKEMKPERLLGILDQQLRILDRVLACRPTGMAKNDRLVLVSLYQMVKETKIIDDLVMFYGWCKDMGIGSSSEYPEVNKITENLLGTLGEFLARNDE</sequence>
<dbReference type="InterPro" id="IPR014712">
    <property type="entry name" value="ANTH_dom_sf"/>
</dbReference>
<dbReference type="InterPro" id="IPR011417">
    <property type="entry name" value="ANTH_dom"/>
</dbReference>
<dbReference type="InterPro" id="IPR045192">
    <property type="entry name" value="AP180-like"/>
</dbReference>
<dbReference type="SUPFAM" id="SSF89009">
    <property type="entry name" value="GAT-like domain"/>
    <property type="match status" value="1"/>
</dbReference>
<reference evidence="2" key="2">
    <citation type="journal article" date="2023" name="Int. J. Mol. Sci.">
        <title>De Novo Assembly and Annotation of 11 Diverse Shrub Willow (Salix) Genomes Reveals Novel Gene Organization in Sex-Linked Regions.</title>
        <authorList>
            <person name="Hyden B."/>
            <person name="Feng K."/>
            <person name="Yates T.B."/>
            <person name="Jawdy S."/>
            <person name="Cereghino C."/>
            <person name="Smart L.B."/>
            <person name="Muchero W."/>
        </authorList>
    </citation>
    <scope>NUCLEOTIDE SEQUENCE</scope>
    <source>
        <tissue evidence="2">Shoot tip</tissue>
    </source>
</reference>
<proteinExistence type="predicted"/>
<dbReference type="PANTHER" id="PTHR22951:SF62">
    <property type="entry name" value="ASSEMBLY PLANT-LIKE PROTEIN, PUTATIVE-RELATED"/>
    <property type="match status" value="1"/>
</dbReference>
<reference evidence="2" key="1">
    <citation type="submission" date="2022-10" db="EMBL/GenBank/DDBJ databases">
        <authorList>
            <person name="Hyden B.L."/>
            <person name="Feng K."/>
            <person name="Yates T."/>
            <person name="Jawdy S."/>
            <person name="Smart L.B."/>
            <person name="Muchero W."/>
        </authorList>
    </citation>
    <scope>NUCLEOTIDE SEQUENCE</scope>
    <source>
        <tissue evidence="2">Shoot tip</tissue>
    </source>
</reference>
<gene>
    <name evidence="2" type="ORF">OIU77_029915</name>
</gene>
<feature type="domain" description="AP180 N-terminal homology (ANTH)" evidence="1">
    <location>
        <begin position="62"/>
        <end position="104"/>
    </location>
</feature>
<evidence type="ECO:0000313" key="2">
    <source>
        <dbReference type="EMBL" id="KAJ6381116.1"/>
    </source>
</evidence>
<organism evidence="2 3">
    <name type="scientific">Salix suchowensis</name>
    <dbReference type="NCBI Taxonomy" id="1278906"/>
    <lineage>
        <taxon>Eukaryota</taxon>
        <taxon>Viridiplantae</taxon>
        <taxon>Streptophyta</taxon>
        <taxon>Embryophyta</taxon>
        <taxon>Tracheophyta</taxon>
        <taxon>Spermatophyta</taxon>
        <taxon>Magnoliopsida</taxon>
        <taxon>eudicotyledons</taxon>
        <taxon>Gunneridae</taxon>
        <taxon>Pentapetalae</taxon>
        <taxon>rosids</taxon>
        <taxon>fabids</taxon>
        <taxon>Malpighiales</taxon>
        <taxon>Salicaceae</taxon>
        <taxon>Saliceae</taxon>
        <taxon>Salix</taxon>
    </lineage>
</organism>
<keyword evidence="3" id="KW-1185">Reference proteome</keyword>